<keyword evidence="4" id="KW-1003">Cell membrane</keyword>
<sequence>MNEKLKQYGGRFKAIWSERPLWQKASVIGGVLLLIILLSVMAYRGSNPSMVTLYSNLTPEETGQIKSSLDAKGVPSEISGNGTAIQVPKDRAEALTVELASEGIPESGNIDYGFFGEQMGLGMTENEFQMVKLESMQNELASLMTSIESIEDAKVMITIPESSVWVNETEQPASASIVLNVAPGASMDQASIDGLYHLVSKSVPNLPTENIVIMDQNFARLDMKGNDDQSLVSVSDQLSVKKAIEDDIKNRVQQMLGMLIGYNRVVTTVTADIDFTQENRTENLVVPVNEEDMEGIQLSVERITETFEGEGAGAGGIDGTGATDIPNYAAAGNTGTGDYERIEERINNDVSRIQKNIVESPYQLQNLGIQVLVDPTIPGQAGETLPEAEQAQLQEDITQILTKIIRTSLPETVRQEQESDISENISVAMQPFNGRVDFEGESVPFLPQWAIYVMVGLGLLLLVLLVVLLRRRKQTEEFEEEFVEGQVDNDEELEELVVDEGTVKRRQLEKLASDSPEDFAKLLRSWLSEE</sequence>
<dbReference type="GO" id="GO:0005886">
    <property type="term" value="C:plasma membrane"/>
    <property type="evidence" value="ECO:0007669"/>
    <property type="project" value="UniProtKB-SubCell"/>
</dbReference>
<comment type="similarity">
    <text evidence="3 9">Belongs to the FliF family.</text>
</comment>
<evidence type="ECO:0000259" key="11">
    <source>
        <dbReference type="Pfam" id="PF01514"/>
    </source>
</evidence>
<dbReference type="OrthoDB" id="9807026at2"/>
<dbReference type="PRINTS" id="PR01009">
    <property type="entry name" value="FLGMRINGFLIF"/>
</dbReference>
<dbReference type="GO" id="GO:0009431">
    <property type="term" value="C:bacterial-type flagellum basal body, MS ring"/>
    <property type="evidence" value="ECO:0007669"/>
    <property type="project" value="InterPro"/>
</dbReference>
<evidence type="ECO:0000256" key="1">
    <source>
        <dbReference type="ARBA" id="ARBA00004117"/>
    </source>
</evidence>
<keyword evidence="14" id="KW-1185">Reference proteome</keyword>
<dbReference type="PANTHER" id="PTHR30046:SF0">
    <property type="entry name" value="FLAGELLAR M-RING PROTEIN"/>
    <property type="match status" value="1"/>
</dbReference>
<evidence type="ECO:0000313" key="13">
    <source>
        <dbReference type="EMBL" id="TDQ39645.1"/>
    </source>
</evidence>
<dbReference type="Gene3D" id="3.30.300.30">
    <property type="match status" value="1"/>
</dbReference>
<evidence type="ECO:0000256" key="9">
    <source>
        <dbReference type="PIRNR" id="PIRNR004862"/>
    </source>
</evidence>
<comment type="caution">
    <text evidence="13">The sequence shown here is derived from an EMBL/GenBank/DDBJ whole genome shotgun (WGS) entry which is preliminary data.</text>
</comment>
<feature type="domain" description="Flagellar M-ring C-terminal" evidence="12">
    <location>
        <begin position="258"/>
        <end position="395"/>
    </location>
</feature>
<dbReference type="InterPro" id="IPR043427">
    <property type="entry name" value="YscJ/FliF"/>
</dbReference>
<evidence type="ECO:0000256" key="6">
    <source>
        <dbReference type="ARBA" id="ARBA00022989"/>
    </source>
</evidence>
<evidence type="ECO:0000256" key="7">
    <source>
        <dbReference type="ARBA" id="ARBA00023136"/>
    </source>
</evidence>
<evidence type="ECO:0000256" key="10">
    <source>
        <dbReference type="SAM" id="Phobius"/>
    </source>
</evidence>
<dbReference type="Pfam" id="PF01514">
    <property type="entry name" value="YscJ_FliF"/>
    <property type="match status" value="1"/>
</dbReference>
<comment type="function">
    <text evidence="9">The M ring may be actively involved in energy transduction.</text>
</comment>
<dbReference type="EMBL" id="SNYJ01000007">
    <property type="protein sequence ID" value="TDQ39645.1"/>
    <property type="molecule type" value="Genomic_DNA"/>
</dbReference>
<name>A0A4R6U594_9BACI</name>
<feature type="transmembrane region" description="Helical" evidence="10">
    <location>
        <begin position="449"/>
        <end position="469"/>
    </location>
</feature>
<keyword evidence="6 10" id="KW-1133">Transmembrane helix</keyword>
<dbReference type="NCBIfam" id="TIGR00206">
    <property type="entry name" value="fliF"/>
    <property type="match status" value="1"/>
</dbReference>
<evidence type="ECO:0000256" key="4">
    <source>
        <dbReference type="ARBA" id="ARBA00022475"/>
    </source>
</evidence>
<dbReference type="Proteomes" id="UP000295632">
    <property type="component" value="Unassembled WGS sequence"/>
</dbReference>
<feature type="transmembrane region" description="Helical" evidence="10">
    <location>
        <begin position="21"/>
        <end position="43"/>
    </location>
</feature>
<organism evidence="13 14">
    <name type="scientific">Aureibacillus halotolerans</name>
    <dbReference type="NCBI Taxonomy" id="1508390"/>
    <lineage>
        <taxon>Bacteria</taxon>
        <taxon>Bacillati</taxon>
        <taxon>Bacillota</taxon>
        <taxon>Bacilli</taxon>
        <taxon>Bacillales</taxon>
        <taxon>Bacillaceae</taxon>
        <taxon>Aureibacillus</taxon>
    </lineage>
</organism>
<proteinExistence type="inferred from homology"/>
<protein>
    <recommendedName>
        <fullName evidence="9">Flagellar M-ring protein</fullName>
    </recommendedName>
</protein>
<dbReference type="InterPro" id="IPR006182">
    <property type="entry name" value="FliF_N_dom"/>
</dbReference>
<keyword evidence="13" id="KW-0969">Cilium</keyword>
<keyword evidence="7 10" id="KW-0472">Membrane</keyword>
<dbReference type="GO" id="GO:0071973">
    <property type="term" value="P:bacterial-type flagellum-dependent cell motility"/>
    <property type="evidence" value="ECO:0007669"/>
    <property type="project" value="InterPro"/>
</dbReference>
<evidence type="ECO:0000256" key="5">
    <source>
        <dbReference type="ARBA" id="ARBA00022692"/>
    </source>
</evidence>
<dbReference type="InterPro" id="IPR000067">
    <property type="entry name" value="FlgMring_FliF"/>
</dbReference>
<dbReference type="PIRSF" id="PIRSF004862">
    <property type="entry name" value="FliF"/>
    <property type="match status" value="1"/>
</dbReference>
<evidence type="ECO:0000256" key="3">
    <source>
        <dbReference type="ARBA" id="ARBA00007971"/>
    </source>
</evidence>
<keyword evidence="8 9" id="KW-0975">Bacterial flagellum</keyword>
<dbReference type="PANTHER" id="PTHR30046">
    <property type="entry name" value="FLAGELLAR M-RING PROTEIN"/>
    <property type="match status" value="1"/>
</dbReference>
<dbReference type="InterPro" id="IPR045851">
    <property type="entry name" value="AMP-bd_C_sf"/>
</dbReference>
<reference evidence="13 14" key="1">
    <citation type="submission" date="2019-03" db="EMBL/GenBank/DDBJ databases">
        <title>Genomic Encyclopedia of Type Strains, Phase IV (KMG-IV): sequencing the most valuable type-strain genomes for metagenomic binning, comparative biology and taxonomic classification.</title>
        <authorList>
            <person name="Goeker M."/>
        </authorList>
    </citation>
    <scope>NUCLEOTIDE SEQUENCE [LARGE SCALE GENOMIC DNA]</scope>
    <source>
        <strain evidence="13 14">DSM 28697</strain>
    </source>
</reference>
<keyword evidence="5 10" id="KW-0812">Transmembrane</keyword>
<dbReference type="AlphaFoldDB" id="A0A4R6U594"/>
<accession>A0A4R6U594</accession>
<keyword evidence="13" id="KW-0966">Cell projection</keyword>
<evidence type="ECO:0000256" key="2">
    <source>
        <dbReference type="ARBA" id="ARBA00004651"/>
    </source>
</evidence>
<gene>
    <name evidence="13" type="ORF">EV213_10712</name>
</gene>
<feature type="domain" description="Flagellar M-ring N-terminal" evidence="11">
    <location>
        <begin position="46"/>
        <end position="221"/>
    </location>
</feature>
<evidence type="ECO:0000313" key="14">
    <source>
        <dbReference type="Proteomes" id="UP000295632"/>
    </source>
</evidence>
<comment type="subcellular location">
    <subcellularLocation>
        <location evidence="1 9">Bacterial flagellum basal body</location>
    </subcellularLocation>
    <subcellularLocation>
        <location evidence="2">Cell membrane</location>
        <topology evidence="2">Multi-pass membrane protein</topology>
    </subcellularLocation>
</comment>
<evidence type="ECO:0000256" key="8">
    <source>
        <dbReference type="ARBA" id="ARBA00023143"/>
    </source>
</evidence>
<evidence type="ECO:0000259" key="12">
    <source>
        <dbReference type="Pfam" id="PF08345"/>
    </source>
</evidence>
<dbReference type="GO" id="GO:0003774">
    <property type="term" value="F:cytoskeletal motor activity"/>
    <property type="evidence" value="ECO:0007669"/>
    <property type="project" value="InterPro"/>
</dbReference>
<dbReference type="InterPro" id="IPR013556">
    <property type="entry name" value="Flag_M-ring_C"/>
</dbReference>
<keyword evidence="13" id="KW-0282">Flagellum</keyword>
<dbReference type="Pfam" id="PF08345">
    <property type="entry name" value="YscJ_FliF_C"/>
    <property type="match status" value="1"/>
</dbReference>